<evidence type="ECO:0000313" key="3">
    <source>
        <dbReference type="Proteomes" id="UP001501692"/>
    </source>
</evidence>
<protein>
    <submittedName>
        <fullName evidence="2">START domain-containing protein</fullName>
    </submittedName>
</protein>
<comment type="caution">
    <text evidence="2">The sequence shown here is derived from an EMBL/GenBank/DDBJ whole genome shotgun (WGS) entry which is preliminary data.</text>
</comment>
<feature type="domain" description="START" evidence="1">
    <location>
        <begin position="7"/>
        <end position="160"/>
    </location>
</feature>
<keyword evidence="3" id="KW-1185">Reference proteome</keyword>
<proteinExistence type="predicted"/>
<accession>A0ABP9HDX1</accession>
<dbReference type="Proteomes" id="UP001501692">
    <property type="component" value="Unassembled WGS sequence"/>
</dbReference>
<dbReference type="Pfam" id="PF01852">
    <property type="entry name" value="START"/>
    <property type="match status" value="1"/>
</dbReference>
<evidence type="ECO:0000313" key="2">
    <source>
        <dbReference type="EMBL" id="GAA4968662.1"/>
    </source>
</evidence>
<organism evidence="2 3">
    <name type="scientific">Algibacter aquimarinus</name>
    <dbReference type="NCBI Taxonomy" id="1136748"/>
    <lineage>
        <taxon>Bacteria</taxon>
        <taxon>Pseudomonadati</taxon>
        <taxon>Bacteroidota</taxon>
        <taxon>Flavobacteriia</taxon>
        <taxon>Flavobacteriales</taxon>
        <taxon>Flavobacteriaceae</taxon>
        <taxon>Algibacter</taxon>
    </lineage>
</organism>
<evidence type="ECO:0000259" key="1">
    <source>
        <dbReference type="Pfam" id="PF01852"/>
    </source>
</evidence>
<dbReference type="EMBL" id="BAABJK010000004">
    <property type="protein sequence ID" value="GAA4968662.1"/>
    <property type="molecule type" value="Genomic_DNA"/>
</dbReference>
<gene>
    <name evidence="2" type="ORF">GCM10023315_17850</name>
</gene>
<dbReference type="InterPro" id="IPR051213">
    <property type="entry name" value="START_lipid_transfer"/>
</dbReference>
<dbReference type="Gene3D" id="3.30.530.20">
    <property type="match status" value="1"/>
</dbReference>
<name>A0ABP9HDX1_9FLAO</name>
<dbReference type="PANTHER" id="PTHR19308:SF14">
    <property type="entry name" value="START DOMAIN-CONTAINING PROTEIN"/>
    <property type="match status" value="1"/>
</dbReference>
<sequence length="176" mass="20507">MLKKDAKAIKIYTRPLADIPFDEYKAVTTVETSIDEVLKELLEAPKYYENCPSEISYLVKSINPNQHLFYVHKTFPWPIKDRDIITLLTVEKLSDKKIKLYLESAPNEIPEKNKTIRIKNLMGYWLLEEENNKTMVTQQLYLNPEGTLPPFIVNKLLVKGPYKTFSVLQELKNKSS</sequence>
<dbReference type="PANTHER" id="PTHR19308">
    <property type="entry name" value="PHOSPHATIDYLCHOLINE TRANSFER PROTEIN"/>
    <property type="match status" value="1"/>
</dbReference>
<dbReference type="SUPFAM" id="SSF55961">
    <property type="entry name" value="Bet v1-like"/>
    <property type="match status" value="1"/>
</dbReference>
<dbReference type="InterPro" id="IPR023393">
    <property type="entry name" value="START-like_dom_sf"/>
</dbReference>
<dbReference type="InterPro" id="IPR002913">
    <property type="entry name" value="START_lipid-bd_dom"/>
</dbReference>
<reference evidence="3" key="1">
    <citation type="journal article" date="2019" name="Int. J. Syst. Evol. Microbiol.">
        <title>The Global Catalogue of Microorganisms (GCM) 10K type strain sequencing project: providing services to taxonomists for standard genome sequencing and annotation.</title>
        <authorList>
            <consortium name="The Broad Institute Genomics Platform"/>
            <consortium name="The Broad Institute Genome Sequencing Center for Infectious Disease"/>
            <person name="Wu L."/>
            <person name="Ma J."/>
        </authorList>
    </citation>
    <scope>NUCLEOTIDE SEQUENCE [LARGE SCALE GENOMIC DNA]</scope>
    <source>
        <strain evidence="3">JCM 18287</strain>
    </source>
</reference>